<feature type="domain" description="HTH araC/xylS-type" evidence="4">
    <location>
        <begin position="232"/>
        <end position="330"/>
    </location>
</feature>
<dbReference type="GO" id="GO:0000976">
    <property type="term" value="F:transcription cis-regulatory region binding"/>
    <property type="evidence" value="ECO:0007669"/>
    <property type="project" value="TreeGrafter"/>
</dbReference>
<gene>
    <name evidence="5" type="ORF">I6H47_11970</name>
</gene>
<keyword evidence="2" id="KW-0238">DNA-binding</keyword>
<evidence type="ECO:0000259" key="4">
    <source>
        <dbReference type="PROSITE" id="PS01124"/>
    </source>
</evidence>
<evidence type="ECO:0000313" key="5">
    <source>
        <dbReference type="EMBL" id="QQB13526.1"/>
    </source>
</evidence>
<sequence length="339" mass="36992">MAGTRFDLDPSIAVLLRDLDISPALVLRRASLPGDLLSRGATELDTADYYRFWAAIADEAERLGTAAEAAVAIGEAISVEHFSPPLFAALSSQDLRTAAERLAVYKPLIGPVALVVDSAADLTIAYRWPSTQEPPVLLAMAEILFWVALARLATREPIRPVRVSMPQLPQDPGVLEEFLGARVRTGDAWSVTFAQADSTRPFLTENEGMWQVFAPELRRRLADLDAGASTSDRVQSALVETLPAGDPSIGAVTRRLATSPRTLQRQLKAEGTSFQAVLAETRENLARHYLVRNDLRTAEIAFLLGYTDTNSFYRAFKTWTGMTPEGARTGLIEASAVRP</sequence>
<proteinExistence type="predicted"/>
<keyword evidence="1" id="KW-0805">Transcription regulation</keyword>
<reference evidence="5 6" key="1">
    <citation type="submission" date="2020-12" db="EMBL/GenBank/DDBJ databases">
        <title>FDA dAtabase for Regulatory Grade micrObial Sequences (FDA-ARGOS): Supporting development and validation of Infectious Disease Dx tests.</title>
        <authorList>
            <person name="Sproer C."/>
            <person name="Gronow S."/>
            <person name="Severitt S."/>
            <person name="Schroder I."/>
            <person name="Tallon L."/>
            <person name="Sadzewicz L."/>
            <person name="Zhao X."/>
            <person name="Boylan J."/>
            <person name="Ott S."/>
            <person name="Bowen H."/>
            <person name="Vavikolanu K."/>
            <person name="Mehta A."/>
            <person name="Aluvathingal J."/>
            <person name="Nadendla S."/>
            <person name="Lowell S."/>
            <person name="Myers T."/>
            <person name="Yan Y."/>
            <person name="Sichtig H."/>
        </authorList>
    </citation>
    <scope>NUCLEOTIDE SEQUENCE [LARGE SCALE GENOMIC DNA]</scope>
    <source>
        <strain evidence="5 6">FDAARGOS_990</strain>
    </source>
</reference>
<organism evidence="5 6">
    <name type="scientific">Brevibacterium casei</name>
    <dbReference type="NCBI Taxonomy" id="33889"/>
    <lineage>
        <taxon>Bacteria</taxon>
        <taxon>Bacillati</taxon>
        <taxon>Actinomycetota</taxon>
        <taxon>Actinomycetes</taxon>
        <taxon>Micrococcales</taxon>
        <taxon>Brevibacteriaceae</taxon>
        <taxon>Brevibacterium</taxon>
    </lineage>
</organism>
<dbReference type="Gene3D" id="1.10.10.60">
    <property type="entry name" value="Homeodomain-like"/>
    <property type="match status" value="1"/>
</dbReference>
<dbReference type="PROSITE" id="PS01124">
    <property type="entry name" value="HTH_ARAC_FAMILY_2"/>
    <property type="match status" value="1"/>
</dbReference>
<accession>A0A7T3ZXH5</accession>
<dbReference type="SUPFAM" id="SSF46689">
    <property type="entry name" value="Homeodomain-like"/>
    <property type="match status" value="1"/>
</dbReference>
<dbReference type="GO" id="GO:0003700">
    <property type="term" value="F:DNA-binding transcription factor activity"/>
    <property type="evidence" value="ECO:0007669"/>
    <property type="project" value="InterPro"/>
</dbReference>
<dbReference type="SMART" id="SM00342">
    <property type="entry name" value="HTH_ARAC"/>
    <property type="match status" value="1"/>
</dbReference>
<dbReference type="InterPro" id="IPR032687">
    <property type="entry name" value="AraC-type_N"/>
</dbReference>
<dbReference type="Proteomes" id="UP000595374">
    <property type="component" value="Chromosome"/>
</dbReference>
<keyword evidence="3" id="KW-0804">Transcription</keyword>
<dbReference type="Pfam" id="PF12833">
    <property type="entry name" value="HTH_18"/>
    <property type="match status" value="1"/>
</dbReference>
<dbReference type="EMBL" id="CP065989">
    <property type="protein sequence ID" value="QQB13526.1"/>
    <property type="molecule type" value="Genomic_DNA"/>
</dbReference>
<evidence type="ECO:0000256" key="2">
    <source>
        <dbReference type="ARBA" id="ARBA00023125"/>
    </source>
</evidence>
<dbReference type="InterPro" id="IPR018060">
    <property type="entry name" value="HTH_AraC"/>
</dbReference>
<dbReference type="PANTHER" id="PTHR47894">
    <property type="entry name" value="HTH-TYPE TRANSCRIPTIONAL REGULATOR GADX"/>
    <property type="match status" value="1"/>
</dbReference>
<dbReference type="AlphaFoldDB" id="A0A7T3ZXH5"/>
<name>A0A7T3ZXH5_9MICO</name>
<dbReference type="GO" id="GO:0005829">
    <property type="term" value="C:cytosol"/>
    <property type="evidence" value="ECO:0007669"/>
    <property type="project" value="TreeGrafter"/>
</dbReference>
<dbReference type="RefSeq" id="WP_198498718.1">
    <property type="nucleotide sequence ID" value="NZ_CP065989.1"/>
</dbReference>
<dbReference type="InterPro" id="IPR009057">
    <property type="entry name" value="Homeodomain-like_sf"/>
</dbReference>
<dbReference type="PANTHER" id="PTHR47894:SF1">
    <property type="entry name" value="HTH-TYPE TRANSCRIPTIONAL REGULATOR VQSM"/>
    <property type="match status" value="1"/>
</dbReference>
<protein>
    <submittedName>
        <fullName evidence="5">AraC family transcriptional regulator ligand-binding domain-containing protein</fullName>
    </submittedName>
</protein>
<evidence type="ECO:0000313" key="6">
    <source>
        <dbReference type="Proteomes" id="UP000595374"/>
    </source>
</evidence>
<evidence type="ECO:0000256" key="3">
    <source>
        <dbReference type="ARBA" id="ARBA00023163"/>
    </source>
</evidence>
<dbReference type="Pfam" id="PF12625">
    <property type="entry name" value="Arabinose_bd"/>
    <property type="match status" value="1"/>
</dbReference>
<evidence type="ECO:0000256" key="1">
    <source>
        <dbReference type="ARBA" id="ARBA00023015"/>
    </source>
</evidence>